<dbReference type="PANTHER" id="PTHR46268">
    <property type="entry name" value="STRESS RESPONSE PROTEIN NHAX"/>
    <property type="match status" value="1"/>
</dbReference>
<dbReference type="Gene3D" id="3.40.50.620">
    <property type="entry name" value="HUPs"/>
    <property type="match status" value="1"/>
</dbReference>
<proteinExistence type="inferred from homology"/>
<evidence type="ECO:0000313" key="3">
    <source>
        <dbReference type="EMBL" id="OGL39489.1"/>
    </source>
</evidence>
<name>A0A1F7RD57_9BACT</name>
<dbReference type="SUPFAM" id="SSF52402">
    <property type="entry name" value="Adenine nucleotide alpha hydrolases-like"/>
    <property type="match status" value="1"/>
</dbReference>
<dbReference type="InterPro" id="IPR006016">
    <property type="entry name" value="UspA"/>
</dbReference>
<dbReference type="InterPro" id="IPR014729">
    <property type="entry name" value="Rossmann-like_a/b/a_fold"/>
</dbReference>
<gene>
    <name evidence="3" type="ORF">A2042_00060</name>
</gene>
<comment type="similarity">
    <text evidence="1">Belongs to the universal stress protein A family.</text>
</comment>
<dbReference type="Pfam" id="PF00582">
    <property type="entry name" value="Usp"/>
    <property type="match status" value="1"/>
</dbReference>
<sequence length="154" mass="17824">MERIMLVVSTMRHSPKAVEYAFQTANERKAELVSLFILDSNLPNSVFQRLHEMDLIGEKPSEELSEALYREYRQRGYAKLKEIENKAKENNIPCSVYLEQGEFAEEVFKKIDKLNISLVILSRSHRSNIARLFFGSAVDKIIKQAKCEVKIVDE</sequence>
<dbReference type="EMBL" id="MGDB01000117">
    <property type="protein sequence ID" value="OGL39489.1"/>
    <property type="molecule type" value="Genomic_DNA"/>
</dbReference>
<feature type="domain" description="UspA" evidence="2">
    <location>
        <begin position="2"/>
        <end position="152"/>
    </location>
</feature>
<dbReference type="PANTHER" id="PTHR46268:SF6">
    <property type="entry name" value="UNIVERSAL STRESS PROTEIN UP12"/>
    <property type="match status" value="1"/>
</dbReference>
<dbReference type="Proteomes" id="UP000178526">
    <property type="component" value="Unassembled WGS sequence"/>
</dbReference>
<dbReference type="CDD" id="cd00293">
    <property type="entry name" value="USP-like"/>
    <property type="match status" value="1"/>
</dbReference>
<reference evidence="3 4" key="1">
    <citation type="journal article" date="2016" name="Nat. Commun.">
        <title>Thousands of microbial genomes shed light on interconnected biogeochemical processes in an aquifer system.</title>
        <authorList>
            <person name="Anantharaman K."/>
            <person name="Brown C.T."/>
            <person name="Hug L.A."/>
            <person name="Sharon I."/>
            <person name="Castelle C.J."/>
            <person name="Probst A.J."/>
            <person name="Thomas B.C."/>
            <person name="Singh A."/>
            <person name="Wilkins M.J."/>
            <person name="Karaoz U."/>
            <person name="Brodie E.L."/>
            <person name="Williams K.H."/>
            <person name="Hubbard S.S."/>
            <person name="Banfield J.F."/>
        </authorList>
    </citation>
    <scope>NUCLEOTIDE SEQUENCE [LARGE SCALE GENOMIC DNA]</scope>
</reference>
<protein>
    <recommendedName>
        <fullName evidence="2">UspA domain-containing protein</fullName>
    </recommendedName>
</protein>
<comment type="caution">
    <text evidence="3">The sequence shown here is derived from an EMBL/GenBank/DDBJ whole genome shotgun (WGS) entry which is preliminary data.</text>
</comment>
<dbReference type="AlphaFoldDB" id="A0A1F7RD57"/>
<organism evidence="3 4">
    <name type="scientific">Candidatus Schekmanbacteria bacterium GWA2_38_11</name>
    <dbReference type="NCBI Taxonomy" id="1817876"/>
    <lineage>
        <taxon>Bacteria</taxon>
        <taxon>Candidatus Schekmaniibacteriota</taxon>
    </lineage>
</organism>
<evidence type="ECO:0000313" key="4">
    <source>
        <dbReference type="Proteomes" id="UP000178526"/>
    </source>
</evidence>
<accession>A0A1F7RD57</accession>
<evidence type="ECO:0000259" key="2">
    <source>
        <dbReference type="Pfam" id="PF00582"/>
    </source>
</evidence>
<evidence type="ECO:0000256" key="1">
    <source>
        <dbReference type="ARBA" id="ARBA00008791"/>
    </source>
</evidence>